<dbReference type="InterPro" id="IPR029058">
    <property type="entry name" value="AB_hydrolase_fold"/>
</dbReference>
<dbReference type="EMBL" id="CAJNOH010000269">
    <property type="protein sequence ID" value="CAF0977155.1"/>
    <property type="molecule type" value="Genomic_DNA"/>
</dbReference>
<evidence type="ECO:0000256" key="3">
    <source>
        <dbReference type="SAM" id="Phobius"/>
    </source>
</evidence>
<keyword evidence="3" id="KW-0472">Membrane</keyword>
<feature type="transmembrane region" description="Helical" evidence="3">
    <location>
        <begin position="30"/>
        <end position="53"/>
    </location>
</feature>
<dbReference type="SUPFAM" id="SSF53474">
    <property type="entry name" value="alpha/beta-Hydrolases"/>
    <property type="match status" value="1"/>
</dbReference>
<dbReference type="Proteomes" id="UP000663854">
    <property type="component" value="Unassembled WGS sequence"/>
</dbReference>
<dbReference type="InterPro" id="IPR000073">
    <property type="entry name" value="AB_hydrolase_1"/>
</dbReference>
<comment type="caution">
    <text evidence="7">The sequence shown here is derived from an EMBL/GenBank/DDBJ whole genome shotgun (WGS) entry which is preliminary data.</text>
</comment>
<keyword evidence="3" id="KW-0812">Transmembrane</keyword>
<evidence type="ECO:0000256" key="2">
    <source>
        <dbReference type="ARBA" id="ARBA00042701"/>
    </source>
</evidence>
<evidence type="ECO:0000256" key="1">
    <source>
        <dbReference type="ARBA" id="ARBA00040125"/>
    </source>
</evidence>
<dbReference type="Proteomes" id="UP000663870">
    <property type="component" value="Unassembled WGS sequence"/>
</dbReference>
<feature type="transmembrane region" description="Helical" evidence="3">
    <location>
        <begin position="59"/>
        <end position="76"/>
    </location>
</feature>
<dbReference type="Pfam" id="PF12146">
    <property type="entry name" value="Hydrolase_4"/>
    <property type="match status" value="1"/>
</dbReference>
<dbReference type="Pfam" id="PF00561">
    <property type="entry name" value="Abhydrolase_1"/>
    <property type="match status" value="1"/>
</dbReference>
<reference evidence="7" key="1">
    <citation type="submission" date="2021-02" db="EMBL/GenBank/DDBJ databases">
        <authorList>
            <person name="Nowell W R."/>
        </authorList>
    </citation>
    <scope>NUCLEOTIDE SEQUENCE</scope>
</reference>
<organism evidence="7 8">
    <name type="scientific">Rotaria sordida</name>
    <dbReference type="NCBI Taxonomy" id="392033"/>
    <lineage>
        <taxon>Eukaryota</taxon>
        <taxon>Metazoa</taxon>
        <taxon>Spiralia</taxon>
        <taxon>Gnathifera</taxon>
        <taxon>Rotifera</taxon>
        <taxon>Eurotatoria</taxon>
        <taxon>Bdelloidea</taxon>
        <taxon>Philodinida</taxon>
        <taxon>Philodinidae</taxon>
        <taxon>Rotaria</taxon>
    </lineage>
</organism>
<feature type="domain" description="AB hydrolase-1" evidence="4">
    <location>
        <begin position="133"/>
        <end position="222"/>
    </location>
</feature>
<dbReference type="PANTHER" id="PTHR12277:SF81">
    <property type="entry name" value="PROTEIN ABHD13"/>
    <property type="match status" value="1"/>
</dbReference>
<evidence type="ECO:0000259" key="4">
    <source>
        <dbReference type="Pfam" id="PF00561"/>
    </source>
</evidence>
<dbReference type="EMBL" id="CAJNOL010000934">
    <property type="protein sequence ID" value="CAF1243496.1"/>
    <property type="molecule type" value="Genomic_DNA"/>
</dbReference>
<keyword evidence="3" id="KW-1133">Transmembrane helix</keyword>
<protein>
    <recommendedName>
        <fullName evidence="1">Protein ABHD13</fullName>
    </recommendedName>
    <alternativeName>
        <fullName evidence="2">Alpha/beta hydrolase domain-containing protein 13</fullName>
    </alternativeName>
</protein>
<dbReference type="AlphaFoldDB" id="A0A814ZFS0"/>
<evidence type="ECO:0000313" key="6">
    <source>
        <dbReference type="EMBL" id="CAF0977155.1"/>
    </source>
</evidence>
<dbReference type="Gene3D" id="3.40.50.1820">
    <property type="entry name" value="alpha/beta hydrolase"/>
    <property type="match status" value="1"/>
</dbReference>
<keyword evidence="8" id="KW-1185">Reference proteome</keyword>
<dbReference type="PANTHER" id="PTHR12277">
    <property type="entry name" value="ALPHA/BETA HYDROLASE DOMAIN-CONTAINING PROTEIN"/>
    <property type="match status" value="1"/>
</dbReference>
<dbReference type="InterPro" id="IPR022742">
    <property type="entry name" value="Hydrolase_4"/>
</dbReference>
<sequence>MSIRIKTKYHCCSLLIMFSRLLTNDNNKLILFKIIQEISLTFGLSLFLLYLFYQLLGNFLLIIFIVCGVLFTLYGLQDALLYQPNEPDTARTIVLTPDLFQMPYETITIETSDNEKLHGYLIKQNHHSNECETLIFFHGNAGNIGHRLQNVHLLYQACNINVLLFDYRGYGKSTGKPSEAGFYIDAQAVYDYVRKRTDLNQEKIFFFGRSLGGAVALHLASHLAETNETLPLYCVIVENTFTSIPDMAKRLFQVFIIDYIPTWCYKNVFSSIKKIRHIKVPVLFLSGAQDELVPPQMMQKLHEECTSPKKQLILFSDGQHNTTWLSYNYTTQIYKFLHECSISLETTPTASSVN</sequence>
<gene>
    <name evidence="7" type="ORF">JXQ802_LOCUS26589</name>
    <name evidence="6" type="ORF">PYM288_LOCUS13420</name>
</gene>
<proteinExistence type="predicted"/>
<feature type="domain" description="Serine aminopeptidase S33" evidence="5">
    <location>
        <begin position="274"/>
        <end position="322"/>
    </location>
</feature>
<evidence type="ECO:0000259" key="5">
    <source>
        <dbReference type="Pfam" id="PF12146"/>
    </source>
</evidence>
<evidence type="ECO:0000313" key="7">
    <source>
        <dbReference type="EMBL" id="CAF1243496.1"/>
    </source>
</evidence>
<evidence type="ECO:0000313" key="8">
    <source>
        <dbReference type="Proteomes" id="UP000663870"/>
    </source>
</evidence>
<dbReference type="GO" id="GO:0008474">
    <property type="term" value="F:palmitoyl-(protein) hydrolase activity"/>
    <property type="evidence" value="ECO:0007669"/>
    <property type="project" value="TreeGrafter"/>
</dbReference>
<accession>A0A814ZFS0</accession>
<dbReference type="GO" id="GO:0016020">
    <property type="term" value="C:membrane"/>
    <property type="evidence" value="ECO:0007669"/>
    <property type="project" value="TreeGrafter"/>
</dbReference>
<name>A0A814ZFS0_9BILA</name>